<gene>
    <name evidence="2" type="ORF">BH720_11345</name>
</gene>
<dbReference type="STRING" id="1781255.BH720_11345"/>
<dbReference type="EMBL" id="MJGC01000054">
    <property type="protein sequence ID" value="OEJ75056.1"/>
    <property type="molecule type" value="Genomic_DNA"/>
</dbReference>
<reference evidence="2" key="1">
    <citation type="submission" date="2016-09" db="EMBL/GenBank/DDBJ databases">
        <title>Draft genome of thermotolerant cyanobacterium Desertifilum sp. strain IPPAS B-1220.</title>
        <authorList>
            <person name="Sinetova M.A."/>
            <person name="Bolakhan K."/>
            <person name="Zayadan B.K."/>
            <person name="Mironov K.S."/>
            <person name="Ustinova V."/>
            <person name="Kupriyanova E.V."/>
            <person name="Sidorov R.A."/>
            <person name="Skrypnik A.N."/>
            <person name="Gogoleva N.E."/>
            <person name="Gogolev Y.V."/>
            <person name="Los D.A."/>
        </authorList>
    </citation>
    <scope>NUCLEOTIDE SEQUENCE [LARGE SCALE GENOMIC DNA]</scope>
    <source>
        <strain evidence="2">IPPAS B-1220</strain>
    </source>
</reference>
<sequence>MGKKGVGNWELGVGEEEDGEVGGWGDGGEEGSWELGVGGWGRRELGLILTYSQTDRNSALFKNGENQGKSAIVLDPHSALSTNFPPFAHLLPHSALFSPLGTRNFALLPPLSTQHFTLST</sequence>
<feature type="region of interest" description="Disordered" evidence="1">
    <location>
        <begin position="1"/>
        <end position="35"/>
    </location>
</feature>
<evidence type="ECO:0000256" key="1">
    <source>
        <dbReference type="SAM" id="MobiDB-lite"/>
    </source>
</evidence>
<evidence type="ECO:0000313" key="2">
    <source>
        <dbReference type="EMBL" id="OEJ75056.1"/>
    </source>
</evidence>
<protein>
    <submittedName>
        <fullName evidence="2">Uncharacterized protein</fullName>
    </submittedName>
</protein>
<dbReference type="AlphaFoldDB" id="A0A1E5QK28"/>
<accession>A0A1E5QK28</accession>
<organism evidence="2">
    <name type="scientific">Desertifilum tharense IPPAS B-1220</name>
    <dbReference type="NCBI Taxonomy" id="1781255"/>
    <lineage>
        <taxon>Bacteria</taxon>
        <taxon>Bacillati</taxon>
        <taxon>Cyanobacteriota</taxon>
        <taxon>Cyanophyceae</taxon>
        <taxon>Desertifilales</taxon>
        <taxon>Desertifilaceae</taxon>
        <taxon>Desertifilum</taxon>
    </lineage>
</organism>
<comment type="caution">
    <text evidence="2">The sequence shown here is derived from an EMBL/GenBank/DDBJ whole genome shotgun (WGS) entry which is preliminary data.</text>
</comment>
<proteinExistence type="predicted"/>
<name>A0A1E5QK28_9CYAN</name>